<evidence type="ECO:0000256" key="11">
    <source>
        <dbReference type="SAM" id="Phobius"/>
    </source>
</evidence>
<dbReference type="InterPro" id="IPR003593">
    <property type="entry name" value="AAA+_ATPase"/>
</dbReference>
<feature type="region of interest" description="Disordered" evidence="10">
    <location>
        <begin position="421"/>
        <end position="457"/>
    </location>
</feature>
<dbReference type="eggNOG" id="COG1131">
    <property type="taxonomic scope" value="Bacteria"/>
</dbReference>
<reference evidence="13 14" key="1">
    <citation type="journal article" date="2009" name="Stand. Genomic Sci.">
        <title>Complete genome sequence of Catenulispora acidiphila type strain (ID 139908).</title>
        <authorList>
            <person name="Copeland A."/>
            <person name="Lapidus A."/>
            <person name="Glavina Del Rio T."/>
            <person name="Nolan M."/>
            <person name="Lucas S."/>
            <person name="Chen F."/>
            <person name="Tice H."/>
            <person name="Cheng J.F."/>
            <person name="Bruce D."/>
            <person name="Goodwin L."/>
            <person name="Pitluck S."/>
            <person name="Mikhailova N."/>
            <person name="Pati A."/>
            <person name="Ivanova N."/>
            <person name="Mavromatis K."/>
            <person name="Chen A."/>
            <person name="Palaniappan K."/>
            <person name="Chain P."/>
            <person name="Land M."/>
            <person name="Hauser L."/>
            <person name="Chang Y.J."/>
            <person name="Jeffries C.D."/>
            <person name="Chertkov O."/>
            <person name="Brettin T."/>
            <person name="Detter J.C."/>
            <person name="Han C."/>
            <person name="Ali Z."/>
            <person name="Tindall B.J."/>
            <person name="Goker M."/>
            <person name="Bristow J."/>
            <person name="Eisen J.A."/>
            <person name="Markowitz V."/>
            <person name="Hugenholtz P."/>
            <person name="Kyrpides N.C."/>
            <person name="Klenk H.P."/>
        </authorList>
    </citation>
    <scope>NUCLEOTIDE SEQUENCE [LARGE SCALE GENOMIC DNA]</scope>
    <source>
        <strain evidence="14">DSM 44928 / JCM 14897 / NBRC 102108 / NRRL B-24433 / ID139908</strain>
    </source>
</reference>
<dbReference type="GO" id="GO:0005886">
    <property type="term" value="C:plasma membrane"/>
    <property type="evidence" value="ECO:0007669"/>
    <property type="project" value="UniProtKB-SubCell"/>
</dbReference>
<feature type="transmembrane region" description="Helical" evidence="11">
    <location>
        <begin position="358"/>
        <end position="380"/>
    </location>
</feature>
<dbReference type="GO" id="GO:0046677">
    <property type="term" value="P:response to antibiotic"/>
    <property type="evidence" value="ECO:0007669"/>
    <property type="project" value="UniProtKB-KW"/>
</dbReference>
<feature type="domain" description="ABC transporter" evidence="12">
    <location>
        <begin position="461"/>
        <end position="687"/>
    </location>
</feature>
<feature type="region of interest" description="Disordered" evidence="10">
    <location>
        <begin position="1"/>
        <end position="28"/>
    </location>
</feature>
<evidence type="ECO:0000256" key="4">
    <source>
        <dbReference type="ARBA" id="ARBA00022475"/>
    </source>
</evidence>
<feature type="transmembrane region" description="Helical" evidence="11">
    <location>
        <begin position="287"/>
        <end position="307"/>
    </location>
</feature>
<dbReference type="PROSITE" id="PS00211">
    <property type="entry name" value="ABC_TRANSPORTER_1"/>
    <property type="match status" value="1"/>
</dbReference>
<evidence type="ECO:0000256" key="1">
    <source>
        <dbReference type="ARBA" id="ARBA00004202"/>
    </source>
</evidence>
<keyword evidence="8 11" id="KW-0472">Membrane</keyword>
<dbReference type="HOGENOM" id="CLU_368308_0_0_11"/>
<dbReference type="Proteomes" id="UP000000851">
    <property type="component" value="Chromosome"/>
</dbReference>
<dbReference type="TCDB" id="3.A.1.105.27">
    <property type="family name" value="the atp-binding cassette (abc) superfamily"/>
</dbReference>
<keyword evidence="14" id="KW-1185">Reference proteome</keyword>
<name>C7QBX7_CATAD</name>
<evidence type="ECO:0000256" key="10">
    <source>
        <dbReference type="SAM" id="MobiDB-lite"/>
    </source>
</evidence>
<dbReference type="InterPro" id="IPR017871">
    <property type="entry name" value="ABC_transporter-like_CS"/>
</dbReference>
<evidence type="ECO:0000256" key="8">
    <source>
        <dbReference type="ARBA" id="ARBA00023136"/>
    </source>
</evidence>
<dbReference type="Gene3D" id="3.40.50.300">
    <property type="entry name" value="P-loop containing nucleotide triphosphate hydrolases"/>
    <property type="match status" value="1"/>
</dbReference>
<dbReference type="Pfam" id="PF00005">
    <property type="entry name" value="ABC_tran"/>
    <property type="match status" value="1"/>
</dbReference>
<dbReference type="STRING" id="479433.Caci_3694"/>
<evidence type="ECO:0000256" key="7">
    <source>
        <dbReference type="ARBA" id="ARBA00022967"/>
    </source>
</evidence>
<evidence type="ECO:0000313" key="14">
    <source>
        <dbReference type="Proteomes" id="UP000000851"/>
    </source>
</evidence>
<protein>
    <submittedName>
        <fullName evidence="13">ABC transporter related</fullName>
    </submittedName>
</protein>
<keyword evidence="6" id="KW-0067">ATP-binding</keyword>
<keyword evidence="11" id="KW-0812">Transmembrane</keyword>
<dbReference type="SUPFAM" id="SSF52540">
    <property type="entry name" value="P-loop containing nucleoside triphosphate hydrolases"/>
    <property type="match status" value="1"/>
</dbReference>
<dbReference type="PROSITE" id="PS50893">
    <property type="entry name" value="ABC_TRANSPORTER_2"/>
    <property type="match status" value="1"/>
</dbReference>
<evidence type="ECO:0000256" key="3">
    <source>
        <dbReference type="ARBA" id="ARBA00022448"/>
    </source>
</evidence>
<gene>
    <name evidence="13" type="ordered locus">Caci_3694</name>
</gene>
<evidence type="ECO:0000256" key="6">
    <source>
        <dbReference type="ARBA" id="ARBA00022840"/>
    </source>
</evidence>
<dbReference type="EMBL" id="CP001700">
    <property type="protein sequence ID" value="ACU72596.1"/>
    <property type="molecule type" value="Genomic_DNA"/>
</dbReference>
<dbReference type="GO" id="GO:0016887">
    <property type="term" value="F:ATP hydrolysis activity"/>
    <property type="evidence" value="ECO:0007669"/>
    <property type="project" value="InterPro"/>
</dbReference>
<keyword evidence="4" id="KW-1003">Cell membrane</keyword>
<dbReference type="CDD" id="cd03230">
    <property type="entry name" value="ABC_DR_subfamily_A"/>
    <property type="match status" value="1"/>
</dbReference>
<dbReference type="KEGG" id="cai:Caci_3694"/>
<feature type="transmembrane region" description="Helical" evidence="11">
    <location>
        <begin position="257"/>
        <end position="281"/>
    </location>
</feature>
<dbReference type="GO" id="GO:0005524">
    <property type="term" value="F:ATP binding"/>
    <property type="evidence" value="ECO:0007669"/>
    <property type="project" value="UniProtKB-KW"/>
</dbReference>
<keyword evidence="11" id="KW-1133">Transmembrane helix</keyword>
<keyword evidence="7" id="KW-1278">Translocase</keyword>
<evidence type="ECO:0000259" key="12">
    <source>
        <dbReference type="PROSITE" id="PS50893"/>
    </source>
</evidence>
<dbReference type="PANTHER" id="PTHR42711:SF5">
    <property type="entry name" value="ABC TRANSPORTER ATP-BINDING PROTEIN NATA"/>
    <property type="match status" value="1"/>
</dbReference>
<evidence type="ECO:0000256" key="2">
    <source>
        <dbReference type="ARBA" id="ARBA00005417"/>
    </source>
</evidence>
<dbReference type="InterPro" id="IPR003439">
    <property type="entry name" value="ABC_transporter-like_ATP-bd"/>
</dbReference>
<organism evidence="13 14">
    <name type="scientific">Catenulispora acidiphila (strain DSM 44928 / JCM 14897 / NBRC 102108 / NRRL B-24433 / ID139908)</name>
    <dbReference type="NCBI Taxonomy" id="479433"/>
    <lineage>
        <taxon>Bacteria</taxon>
        <taxon>Bacillati</taxon>
        <taxon>Actinomycetota</taxon>
        <taxon>Actinomycetes</taxon>
        <taxon>Catenulisporales</taxon>
        <taxon>Catenulisporaceae</taxon>
        <taxon>Catenulispora</taxon>
    </lineage>
</organism>
<dbReference type="InterPro" id="IPR027417">
    <property type="entry name" value="P-loop_NTPase"/>
</dbReference>
<keyword evidence="5" id="KW-0547">Nucleotide-binding</keyword>
<dbReference type="eggNOG" id="COG1994">
    <property type="taxonomic scope" value="Bacteria"/>
</dbReference>
<dbReference type="CDD" id="cd05709">
    <property type="entry name" value="S2P-M50"/>
    <property type="match status" value="1"/>
</dbReference>
<evidence type="ECO:0000256" key="5">
    <source>
        <dbReference type="ARBA" id="ARBA00022741"/>
    </source>
</evidence>
<feature type="transmembrane region" description="Helical" evidence="11">
    <location>
        <begin position="190"/>
        <end position="207"/>
    </location>
</feature>
<dbReference type="InterPro" id="IPR050763">
    <property type="entry name" value="ABC_transporter_ATP-binding"/>
</dbReference>
<dbReference type="AlphaFoldDB" id="C7QBX7"/>
<feature type="transmembrane region" description="Helical" evidence="11">
    <location>
        <begin position="400"/>
        <end position="418"/>
    </location>
</feature>
<keyword evidence="9" id="KW-0046">Antibiotic resistance</keyword>
<dbReference type="PANTHER" id="PTHR42711">
    <property type="entry name" value="ABC TRANSPORTER ATP-BINDING PROTEIN"/>
    <property type="match status" value="1"/>
</dbReference>
<dbReference type="FunFam" id="3.40.50.300:FF:000589">
    <property type="entry name" value="ABC transporter, ATP-binding subunit"/>
    <property type="match status" value="1"/>
</dbReference>
<keyword evidence="3" id="KW-0813">Transport</keyword>
<dbReference type="InParanoid" id="C7QBX7"/>
<comment type="subcellular location">
    <subcellularLocation>
        <location evidence="1">Cell membrane</location>
        <topology evidence="1">Peripheral membrane protein</topology>
    </subcellularLocation>
</comment>
<feature type="transmembrane region" description="Helical" evidence="11">
    <location>
        <begin position="160"/>
        <end position="178"/>
    </location>
</feature>
<accession>C7QBX7</accession>
<comment type="similarity">
    <text evidence="2">Belongs to the ABC transporter superfamily.</text>
</comment>
<evidence type="ECO:0000256" key="9">
    <source>
        <dbReference type="ARBA" id="ARBA00023251"/>
    </source>
</evidence>
<proteinExistence type="inferred from homology"/>
<sequence>MTAASPATGDRPALSDLRPARVPGLRVSGPTLRGTTLIHFVQSPRGGGLLEVRSKEHFIISRLDGSRSLGEIGEQYAARFGAALGPKQWEQMLGLLYRRGLLATGAADTPDASATAATAAAGTGTLLNGNLLSGNARLVADAPALIERLYRVTAFARRRAVLIPVTGFLALMLGYLAARLGDLTDDATYLIDRPGLLLPVLTLLWVTQGMHELGHGVAGRAAGGHIEEIGLRWHWGTVLMYCRVEGVQFFPRRRAQVALALAGVFVNLLALLPFAIAWALVPSTGPAGRLLGGLVMIGVVWGLANLIPLPPLDGYKALGYALGIDRLATESRRFVRLSLGRAVRRGPGIADYPVRLRFLYGAYAAVFFALPAALGVAAVLASRRYLSDHFGSAAGDVPPAAVAGAFVLWLLGMVGARLRGRRGAKTQSPARPEPRPVAHPSPAEGNRPMPKHQTDSGIPAIEVREIRKEYGGVPAVDGVTLTVARGEFFGLLGPNGAGKTTLVEMICGLRRADSGSVTVLGASPWPRDVALLARIGMQTQSSAFFTRLTALEHLQTVAALYGLGGRTARDALDLVGIPQQARVLVEALSGGQRQRLAIATALIRDPELVFLDEPTAALDPEARRDLWSVLRALKERGHTVVYTTHHMEEAEALCDRVAIMAHGSVIACDTPGNLVRSLDAPTRLYLPAAKLTPEAALRIAGVDRAVVDGSELELQTRTPGPVLVAVGEAVGFDAVRTRTTSLEDAYLALIGMDGAR</sequence>
<dbReference type="SMART" id="SM00382">
    <property type="entry name" value="AAA"/>
    <property type="match status" value="1"/>
</dbReference>
<evidence type="ECO:0000313" key="13">
    <source>
        <dbReference type="EMBL" id="ACU72596.1"/>
    </source>
</evidence>